<evidence type="ECO:0000256" key="6">
    <source>
        <dbReference type="ARBA" id="ARBA00055587"/>
    </source>
</evidence>
<evidence type="ECO:0000256" key="5">
    <source>
        <dbReference type="ARBA" id="ARBA00023315"/>
    </source>
</evidence>
<sequence length="190" mass="20483">MSETENMLNGAYYNPMVRELTQARHRASDLCREYNQTRSFETLERKRILKALLGAGGNSARITPPFYCDYGAQVQLGKGVFFNANCVVLDAAPVRIGAHTLIGPAVQIYTVLHPMDAETRRTHAEKALPVTIGDDVWIGGGAIICPGVTIGARTVIGAGSVVTRDLPADVFAAGNPCRVVRSLMDESPLP</sequence>
<feature type="domain" description="Maltose/galactoside acetyltransferase" evidence="8">
    <location>
        <begin position="4"/>
        <end position="58"/>
    </location>
</feature>
<dbReference type="InterPro" id="IPR001451">
    <property type="entry name" value="Hexapep"/>
</dbReference>
<dbReference type="GO" id="GO:0016407">
    <property type="term" value="F:acetyltransferase activity"/>
    <property type="evidence" value="ECO:0007669"/>
    <property type="project" value="InterPro"/>
</dbReference>
<comment type="similarity">
    <text evidence="1">Belongs to the transferase hexapeptide repeat family.</text>
</comment>
<dbReference type="InterPro" id="IPR024688">
    <property type="entry name" value="Mac_dom"/>
</dbReference>
<reference evidence="9" key="1">
    <citation type="submission" date="2022-07" db="EMBL/GenBank/DDBJ databases">
        <title>Complete genome sequence of Salinispirillum sp. LH10-3-1 capable of multiple carbohydrate inversion isolated from a soda lake.</title>
        <authorList>
            <person name="Liu J."/>
            <person name="Zhai Y."/>
            <person name="Zhang H."/>
            <person name="Yang H."/>
            <person name="Qu J."/>
            <person name="Li J."/>
        </authorList>
    </citation>
    <scope>NUCLEOTIDE SEQUENCE</scope>
    <source>
        <strain evidence="9">LH 10-3-1</strain>
    </source>
</reference>
<dbReference type="CDD" id="cd03357">
    <property type="entry name" value="LbH_MAT_GAT"/>
    <property type="match status" value="1"/>
</dbReference>
<dbReference type="PANTHER" id="PTHR23416:SF23">
    <property type="entry name" value="ACETYLTRANSFERASE C18B11.09C-RELATED"/>
    <property type="match status" value="1"/>
</dbReference>
<name>A0AB38YE93_9GAMM</name>
<dbReference type="EMBL" id="CP101717">
    <property type="protein sequence ID" value="WLD57651.1"/>
    <property type="molecule type" value="Genomic_DNA"/>
</dbReference>
<dbReference type="SMART" id="SM01266">
    <property type="entry name" value="Mac"/>
    <property type="match status" value="1"/>
</dbReference>
<dbReference type="GO" id="GO:0005829">
    <property type="term" value="C:cytosol"/>
    <property type="evidence" value="ECO:0007669"/>
    <property type="project" value="TreeGrafter"/>
</dbReference>
<dbReference type="InterPro" id="IPR011004">
    <property type="entry name" value="Trimer_LpxA-like_sf"/>
</dbReference>
<organism evidence="9">
    <name type="scientific">Salinispirillum sp. LH 10-3-1</name>
    <dbReference type="NCBI Taxonomy" id="2952525"/>
    <lineage>
        <taxon>Bacteria</taxon>
        <taxon>Pseudomonadati</taxon>
        <taxon>Pseudomonadota</taxon>
        <taxon>Gammaproteobacteria</taxon>
        <taxon>Oceanospirillales</taxon>
        <taxon>Saccharospirillaceae</taxon>
        <taxon>Salinispirillum</taxon>
    </lineage>
</organism>
<evidence type="ECO:0000256" key="2">
    <source>
        <dbReference type="ARBA" id="ARBA00022458"/>
    </source>
</evidence>
<keyword evidence="5" id="KW-0012">Acyltransferase</keyword>
<evidence type="ECO:0000256" key="4">
    <source>
        <dbReference type="ARBA" id="ARBA00022737"/>
    </source>
</evidence>
<dbReference type="AlphaFoldDB" id="A0AB38YE93"/>
<dbReference type="Pfam" id="PF00132">
    <property type="entry name" value="Hexapep"/>
    <property type="match status" value="1"/>
</dbReference>
<gene>
    <name evidence="9" type="ORF">NFC81_13160</name>
</gene>
<protein>
    <recommendedName>
        <fullName evidence="7">Nodulation protein L</fullName>
    </recommendedName>
</protein>
<dbReference type="PANTHER" id="PTHR23416">
    <property type="entry name" value="SIALIC ACID SYNTHASE-RELATED"/>
    <property type="match status" value="1"/>
</dbReference>
<dbReference type="Pfam" id="PF12464">
    <property type="entry name" value="Mac"/>
    <property type="match status" value="1"/>
</dbReference>
<keyword evidence="3" id="KW-0808">Transferase</keyword>
<keyword evidence="4" id="KW-0677">Repeat</keyword>
<dbReference type="FunFam" id="2.160.10.10:FF:000025">
    <property type="entry name" value="Hexapeptide-repeat containing-acetyltransferase"/>
    <property type="match status" value="1"/>
</dbReference>
<evidence type="ECO:0000256" key="7">
    <source>
        <dbReference type="ARBA" id="ARBA00067695"/>
    </source>
</evidence>
<evidence type="ECO:0000313" key="9">
    <source>
        <dbReference type="EMBL" id="WLD57651.1"/>
    </source>
</evidence>
<dbReference type="PROSITE" id="PS00101">
    <property type="entry name" value="HEXAPEP_TRANSFERASES"/>
    <property type="match status" value="1"/>
</dbReference>
<dbReference type="InterPro" id="IPR051159">
    <property type="entry name" value="Hexapeptide_acetyltransf"/>
</dbReference>
<dbReference type="Gene3D" id="2.160.10.10">
    <property type="entry name" value="Hexapeptide repeat proteins"/>
    <property type="match status" value="1"/>
</dbReference>
<evidence type="ECO:0000256" key="1">
    <source>
        <dbReference type="ARBA" id="ARBA00007274"/>
    </source>
</evidence>
<dbReference type="GO" id="GO:0008374">
    <property type="term" value="F:O-acyltransferase activity"/>
    <property type="evidence" value="ECO:0007669"/>
    <property type="project" value="TreeGrafter"/>
</dbReference>
<dbReference type="RefSeq" id="WP_304994936.1">
    <property type="nucleotide sequence ID" value="NZ_CP101717.1"/>
</dbReference>
<evidence type="ECO:0000256" key="3">
    <source>
        <dbReference type="ARBA" id="ARBA00022679"/>
    </source>
</evidence>
<dbReference type="InterPro" id="IPR018357">
    <property type="entry name" value="Hexapep_transf_CS"/>
</dbReference>
<comment type="function">
    <text evidence="6">Acetyltransferase implicated in the O-acetylation of Nod factors.</text>
</comment>
<evidence type="ECO:0000259" key="8">
    <source>
        <dbReference type="SMART" id="SM01266"/>
    </source>
</evidence>
<proteinExistence type="inferred from homology"/>
<keyword evidence="2" id="KW-0536">Nodulation</keyword>
<accession>A0AB38YE93</accession>
<dbReference type="SUPFAM" id="SSF51161">
    <property type="entry name" value="Trimeric LpxA-like enzymes"/>
    <property type="match status" value="1"/>
</dbReference>